<reference evidence="1 2" key="1">
    <citation type="submission" date="2022-10" db="EMBL/GenBank/DDBJ databases">
        <title>High-quality genome sequences of two octocoral-associated bacteria, Endozoicomonas euniceicola EF212 and Endozoicomonas gorgoniicola PS125.</title>
        <authorList>
            <person name="Chiou Y.-J."/>
            <person name="Chen Y.-H."/>
        </authorList>
    </citation>
    <scope>NUCLEOTIDE SEQUENCE [LARGE SCALE GENOMIC DNA]</scope>
    <source>
        <strain evidence="1 2">PS125</strain>
    </source>
</reference>
<name>A0ABT3MX22_9GAMM</name>
<proteinExistence type="predicted"/>
<sequence length="484" mass="53765">MFYEVNTPEERAKALNEMIRSRVISSSLDRSKLEEIIYILVDDCRRSASDRGALISLASLAKVCSVARIVENFTARLVKRTTISLPGSFEGVQELEQRTYAAKALRWLMPEEAVRFAANAAIIEESSEVVRDELVKSLFIQSNSQHDALSEMLRATTAFVYTLRKQPNKATEKTIANKFRKVFSSLGKAIHNVAIPSGDSPGKILAALFEKPFAHFPRSSATADRYDLTDECLAVITCLVKSHFSLAMDASSFHGAIKVNHWYANQSWKAFSAQSKNIQLFSCTLLDVLLTLAKLGHSDDQIMRAFVAISGGRESAKKKLLVLSNEHSSISAEVKDWLEHAGVVKSSTQKISQPSKSEEMNTDQLVADLLISGGFLTPRLKSFAEMALPTVEMFDPGAAGQIGSLITANKELLSLLQKLIRQRKMKTKGQLNELLEYLPAEHELIEGHRPGVRKVRLVRPAVEKHDSKNTQLIRKALVRAEESI</sequence>
<gene>
    <name evidence="1" type="ORF">NX722_15150</name>
</gene>
<accession>A0ABT3MX22</accession>
<dbReference type="EMBL" id="JAPFCC010000001">
    <property type="protein sequence ID" value="MCW7553935.1"/>
    <property type="molecule type" value="Genomic_DNA"/>
</dbReference>
<comment type="caution">
    <text evidence="1">The sequence shown here is derived from an EMBL/GenBank/DDBJ whole genome shotgun (WGS) entry which is preliminary data.</text>
</comment>
<dbReference type="Proteomes" id="UP001209854">
    <property type="component" value="Unassembled WGS sequence"/>
</dbReference>
<evidence type="ECO:0000313" key="2">
    <source>
        <dbReference type="Proteomes" id="UP001209854"/>
    </source>
</evidence>
<keyword evidence="2" id="KW-1185">Reference proteome</keyword>
<evidence type="ECO:0000313" key="1">
    <source>
        <dbReference type="EMBL" id="MCW7553935.1"/>
    </source>
</evidence>
<organism evidence="1 2">
    <name type="scientific">Endozoicomonas gorgoniicola</name>
    <dbReference type="NCBI Taxonomy" id="1234144"/>
    <lineage>
        <taxon>Bacteria</taxon>
        <taxon>Pseudomonadati</taxon>
        <taxon>Pseudomonadota</taxon>
        <taxon>Gammaproteobacteria</taxon>
        <taxon>Oceanospirillales</taxon>
        <taxon>Endozoicomonadaceae</taxon>
        <taxon>Endozoicomonas</taxon>
    </lineage>
</organism>
<dbReference type="RefSeq" id="WP_262563676.1">
    <property type="nucleotide sequence ID" value="NZ_JAPFCC010000001.1"/>
</dbReference>
<protein>
    <submittedName>
        <fullName evidence="1">Uncharacterized protein</fullName>
    </submittedName>
</protein>